<name>A0A1F6F182_9BACT</name>
<sequence length="255" mass="26964">MIRGITTALAILLMAASTQADDYPSRPISIIVPSEAGGTHAFVHVIKDALSEKLGVPVVPESRPAGAGSAGGVALKNAVPDGYTYGFFPSGVLVGIPPQRKHPPYDPEDDFEPISLFTNFCYVFITHAGIPALSVNEFMTWGRSIEIFFAYRGETGRVAATLLKKHGVRIVDVVAYRGERQAVTEIQTGRQAGAFVTLASALSGMQSGQVRLLAVINGERCGALPEVPTMGEVGMPEFAAIAPWGGVFAPKNTPP</sequence>
<dbReference type="EMBL" id="MFLZ01000022">
    <property type="protein sequence ID" value="OGG79622.1"/>
    <property type="molecule type" value="Genomic_DNA"/>
</dbReference>
<evidence type="ECO:0000256" key="2">
    <source>
        <dbReference type="SAM" id="SignalP"/>
    </source>
</evidence>
<dbReference type="Gene3D" id="3.40.190.10">
    <property type="entry name" value="Periplasmic binding protein-like II"/>
    <property type="match status" value="1"/>
</dbReference>
<dbReference type="PANTHER" id="PTHR42928:SF5">
    <property type="entry name" value="BLR1237 PROTEIN"/>
    <property type="match status" value="1"/>
</dbReference>
<dbReference type="Gene3D" id="3.40.190.150">
    <property type="entry name" value="Bordetella uptake gene, domain 1"/>
    <property type="match status" value="1"/>
</dbReference>
<dbReference type="PANTHER" id="PTHR42928">
    <property type="entry name" value="TRICARBOXYLATE-BINDING PROTEIN"/>
    <property type="match status" value="1"/>
</dbReference>
<proteinExistence type="inferred from homology"/>
<dbReference type="Pfam" id="PF03401">
    <property type="entry name" value="TctC"/>
    <property type="match status" value="1"/>
</dbReference>
<gene>
    <name evidence="3" type="ORF">A3A39_02235</name>
</gene>
<organism evidence="3 4">
    <name type="scientific">Candidatus Kaiserbacteria bacterium RIFCSPLOWO2_01_FULL_54_13</name>
    <dbReference type="NCBI Taxonomy" id="1798512"/>
    <lineage>
        <taxon>Bacteria</taxon>
        <taxon>Candidatus Kaiseribacteriota</taxon>
    </lineage>
</organism>
<dbReference type="AlphaFoldDB" id="A0A1F6F182"/>
<dbReference type="STRING" id="1798512.A3A39_02235"/>
<comment type="caution">
    <text evidence="3">The sequence shown here is derived from an EMBL/GenBank/DDBJ whole genome shotgun (WGS) entry which is preliminary data.</text>
</comment>
<dbReference type="Proteomes" id="UP000177372">
    <property type="component" value="Unassembled WGS sequence"/>
</dbReference>
<reference evidence="3 4" key="1">
    <citation type="journal article" date="2016" name="Nat. Commun.">
        <title>Thousands of microbial genomes shed light on interconnected biogeochemical processes in an aquifer system.</title>
        <authorList>
            <person name="Anantharaman K."/>
            <person name="Brown C.T."/>
            <person name="Hug L.A."/>
            <person name="Sharon I."/>
            <person name="Castelle C.J."/>
            <person name="Probst A.J."/>
            <person name="Thomas B.C."/>
            <person name="Singh A."/>
            <person name="Wilkins M.J."/>
            <person name="Karaoz U."/>
            <person name="Brodie E.L."/>
            <person name="Williams K.H."/>
            <person name="Hubbard S.S."/>
            <person name="Banfield J.F."/>
        </authorList>
    </citation>
    <scope>NUCLEOTIDE SEQUENCE [LARGE SCALE GENOMIC DNA]</scope>
</reference>
<evidence type="ECO:0008006" key="5">
    <source>
        <dbReference type="Google" id="ProtNLM"/>
    </source>
</evidence>
<protein>
    <recommendedName>
        <fullName evidence="5">Tripartite tricarboxylate transporter substrate binding protein</fullName>
    </recommendedName>
</protein>
<evidence type="ECO:0000256" key="1">
    <source>
        <dbReference type="ARBA" id="ARBA00006987"/>
    </source>
</evidence>
<feature type="signal peptide" evidence="2">
    <location>
        <begin position="1"/>
        <end position="20"/>
    </location>
</feature>
<dbReference type="InterPro" id="IPR005064">
    <property type="entry name" value="BUG"/>
</dbReference>
<keyword evidence="2" id="KW-0732">Signal</keyword>
<evidence type="ECO:0000313" key="3">
    <source>
        <dbReference type="EMBL" id="OGG79622.1"/>
    </source>
</evidence>
<evidence type="ECO:0000313" key="4">
    <source>
        <dbReference type="Proteomes" id="UP000177372"/>
    </source>
</evidence>
<comment type="similarity">
    <text evidence="1">Belongs to the UPF0065 (bug) family.</text>
</comment>
<accession>A0A1F6F182</accession>
<dbReference type="InterPro" id="IPR042100">
    <property type="entry name" value="Bug_dom1"/>
</dbReference>
<feature type="chain" id="PRO_5009524304" description="Tripartite tricarboxylate transporter substrate binding protein" evidence="2">
    <location>
        <begin position="21"/>
        <end position="255"/>
    </location>
</feature>